<accession>A0A9J7BPR7</accession>
<feature type="transmembrane region" description="Helical" evidence="1">
    <location>
        <begin position="29"/>
        <end position="48"/>
    </location>
</feature>
<protein>
    <submittedName>
        <fullName evidence="2">Uncharacterized protein</fullName>
    </submittedName>
</protein>
<name>A0A9J7BPR7_9BACT</name>
<dbReference type="KEGG" id="orp:MOP44_24640"/>
<evidence type="ECO:0000313" key="3">
    <source>
        <dbReference type="Proteomes" id="UP001059380"/>
    </source>
</evidence>
<evidence type="ECO:0000313" key="2">
    <source>
        <dbReference type="EMBL" id="UWZ83738.1"/>
    </source>
</evidence>
<organism evidence="2 3">
    <name type="scientific">Occallatibacter riparius</name>
    <dbReference type="NCBI Taxonomy" id="1002689"/>
    <lineage>
        <taxon>Bacteria</taxon>
        <taxon>Pseudomonadati</taxon>
        <taxon>Acidobacteriota</taxon>
        <taxon>Terriglobia</taxon>
        <taxon>Terriglobales</taxon>
        <taxon>Acidobacteriaceae</taxon>
        <taxon>Occallatibacter</taxon>
    </lineage>
</organism>
<feature type="transmembrane region" description="Helical" evidence="1">
    <location>
        <begin position="95"/>
        <end position="114"/>
    </location>
</feature>
<dbReference type="EMBL" id="CP093313">
    <property type="protein sequence ID" value="UWZ83738.1"/>
    <property type="molecule type" value="Genomic_DNA"/>
</dbReference>
<keyword evidence="3" id="KW-1185">Reference proteome</keyword>
<sequence>MAKITLVFAVLLIILGLVSYFGTGSLHPTALIPTWFGIALGVFGFLAISPGESRRKLFMHINVTIGLIGFIGAAWRAVSSYGHARSEGIDPDKIALGAQGAMAGLLLIYVLMCVKSFIDARRNRTV</sequence>
<gene>
    <name evidence="2" type="ORF">MOP44_24640</name>
</gene>
<keyword evidence="1" id="KW-0472">Membrane</keyword>
<keyword evidence="1" id="KW-1133">Transmembrane helix</keyword>
<keyword evidence="1" id="KW-0812">Transmembrane</keyword>
<feature type="transmembrane region" description="Helical" evidence="1">
    <location>
        <begin position="57"/>
        <end position="75"/>
    </location>
</feature>
<dbReference type="RefSeq" id="WP_260793123.1">
    <property type="nucleotide sequence ID" value="NZ_CP093313.1"/>
</dbReference>
<dbReference type="Proteomes" id="UP001059380">
    <property type="component" value="Chromosome"/>
</dbReference>
<evidence type="ECO:0000256" key="1">
    <source>
        <dbReference type="SAM" id="Phobius"/>
    </source>
</evidence>
<proteinExistence type="predicted"/>
<dbReference type="AlphaFoldDB" id="A0A9J7BPR7"/>
<reference evidence="2" key="1">
    <citation type="submission" date="2021-04" db="EMBL/GenBank/DDBJ databases">
        <title>Phylogenetic analysis of Acidobacteriaceae.</title>
        <authorList>
            <person name="Qiu L."/>
            <person name="Zhang Q."/>
        </authorList>
    </citation>
    <scope>NUCLEOTIDE SEQUENCE</scope>
    <source>
        <strain evidence="2">DSM 25168</strain>
    </source>
</reference>